<proteinExistence type="predicted"/>
<feature type="transmembrane region" description="Helical" evidence="1">
    <location>
        <begin position="321"/>
        <end position="339"/>
    </location>
</feature>
<dbReference type="InterPro" id="IPR043130">
    <property type="entry name" value="CDP-OH_PTrfase_TM_dom"/>
</dbReference>
<dbReference type="InterPro" id="IPR029044">
    <property type="entry name" value="Nucleotide-diphossugar_trans"/>
</dbReference>
<accession>A0A6J4U0I6</accession>
<dbReference type="EMBL" id="CADCVX010000601">
    <property type="protein sequence ID" value="CAA9537067.1"/>
    <property type="molecule type" value="Genomic_DNA"/>
</dbReference>
<feature type="transmembrane region" description="Helical" evidence="1">
    <location>
        <begin position="359"/>
        <end position="384"/>
    </location>
</feature>
<dbReference type="AlphaFoldDB" id="A0A6J4U0I6"/>
<keyword evidence="1" id="KW-1133">Transmembrane helix</keyword>
<organism evidence="2">
    <name type="scientific">uncultured Sphingomonadaceae bacterium</name>
    <dbReference type="NCBI Taxonomy" id="169976"/>
    <lineage>
        <taxon>Bacteria</taxon>
        <taxon>Pseudomonadati</taxon>
        <taxon>Pseudomonadota</taxon>
        <taxon>Alphaproteobacteria</taxon>
        <taxon>Sphingomonadales</taxon>
        <taxon>Sphingomonadaceae</taxon>
        <taxon>environmental samples</taxon>
    </lineage>
</organism>
<keyword evidence="1" id="KW-0812">Transmembrane</keyword>
<reference evidence="2" key="1">
    <citation type="submission" date="2020-02" db="EMBL/GenBank/DDBJ databases">
        <authorList>
            <person name="Meier V. D."/>
        </authorList>
    </citation>
    <scope>NUCLEOTIDE SEQUENCE</scope>
    <source>
        <strain evidence="2">AVDCRST_MAG91</strain>
    </source>
</reference>
<dbReference type="SUPFAM" id="SSF53448">
    <property type="entry name" value="Nucleotide-diphospho-sugar transferases"/>
    <property type="match status" value="1"/>
</dbReference>
<evidence type="ECO:0000256" key="1">
    <source>
        <dbReference type="SAM" id="Phobius"/>
    </source>
</evidence>
<gene>
    <name evidence="2" type="ORF">AVDCRST_MAG91-3472</name>
</gene>
<protein>
    <submittedName>
        <fullName evidence="2">Uncharacterized protein</fullName>
    </submittedName>
</protein>
<feature type="transmembrane region" description="Helical" evidence="1">
    <location>
        <begin position="240"/>
        <end position="258"/>
    </location>
</feature>
<dbReference type="Gene3D" id="1.20.120.1760">
    <property type="match status" value="1"/>
</dbReference>
<sequence>MALGALISACADVRGGGGDLYATLPLAGRTLLEYQARLASAADAAPIVVLVERIPPTLLAAVDRLLADGIAVQLARTVAEAAAFFAPDDKVLLIADGLFADAASVDRIAGAAEPVVMTIPDNIGLDAFERIDGASRWAGLAVATGRQLAETTAMLGEWDLQSTLLRRLVQSGARQLAAEPGPGAPLLLMASRPSDLDDAERRIVAGARGSRGDWVERYVTPLFEEFAVERLMRTTVRPQWLVAAALLLTVLAAFFFAAGWRGAGLAALLVSVPLDGIGERLAALRMQPLSRGDRLHRYLPFFAGVALTAFGVDLASREGGWGSLVTTAAALAFFHAGGVEKRRAATRAPAWLASRKGGIVLALPFALAGLWTGGLVAVAAYAAASFLRAQQKGAAKGD</sequence>
<evidence type="ECO:0000313" key="2">
    <source>
        <dbReference type="EMBL" id="CAA9537067.1"/>
    </source>
</evidence>
<keyword evidence="1" id="KW-0472">Membrane</keyword>
<name>A0A6J4U0I6_9SPHN</name>